<dbReference type="PANTHER" id="PTHR48223">
    <property type="entry name" value="DEFECTIVE 2759, PUTATIVE ISOFORM 1-RELATED"/>
    <property type="match status" value="1"/>
</dbReference>
<feature type="transmembrane region" description="Helical" evidence="1">
    <location>
        <begin position="219"/>
        <end position="242"/>
    </location>
</feature>
<keyword evidence="1" id="KW-0812">Transmembrane</keyword>
<keyword evidence="3" id="KW-1185">Reference proteome</keyword>
<feature type="transmembrane region" description="Helical" evidence="1">
    <location>
        <begin position="191"/>
        <end position="207"/>
    </location>
</feature>
<evidence type="ECO:0000256" key="1">
    <source>
        <dbReference type="SAM" id="Phobius"/>
    </source>
</evidence>
<keyword evidence="1" id="KW-1133">Transmembrane helix</keyword>
<dbReference type="OrthoDB" id="748739at2759"/>
<comment type="caution">
    <text evidence="2">The sequence shown here is derived from an EMBL/GenBank/DDBJ whole genome shotgun (WGS) entry which is preliminary data.</text>
</comment>
<dbReference type="EMBL" id="JAMYWD010000004">
    <property type="protein sequence ID" value="KAJ4973928.1"/>
    <property type="molecule type" value="Genomic_DNA"/>
</dbReference>
<dbReference type="PANTHER" id="PTHR48223:SF1">
    <property type="entry name" value="ABC TRANSMEMBRANE TYPE-1 DOMAIN-CONTAINING PROTEIN"/>
    <property type="match status" value="1"/>
</dbReference>
<evidence type="ECO:0000313" key="3">
    <source>
        <dbReference type="Proteomes" id="UP001141806"/>
    </source>
</evidence>
<reference evidence="2" key="1">
    <citation type="journal article" date="2023" name="Plant J.">
        <title>The genome of the king protea, Protea cynaroides.</title>
        <authorList>
            <person name="Chang J."/>
            <person name="Duong T.A."/>
            <person name="Schoeman C."/>
            <person name="Ma X."/>
            <person name="Roodt D."/>
            <person name="Barker N."/>
            <person name="Li Z."/>
            <person name="Van de Peer Y."/>
            <person name="Mizrachi E."/>
        </authorList>
    </citation>
    <scope>NUCLEOTIDE SEQUENCE</scope>
    <source>
        <tissue evidence="2">Young leaves</tissue>
    </source>
</reference>
<dbReference type="AlphaFoldDB" id="A0A9Q0KNN6"/>
<keyword evidence="1" id="KW-0472">Membrane</keyword>
<proteinExistence type="predicted"/>
<gene>
    <name evidence="2" type="ORF">NE237_007102</name>
</gene>
<dbReference type="Proteomes" id="UP001141806">
    <property type="component" value="Unassembled WGS sequence"/>
</dbReference>
<protein>
    <submittedName>
        <fullName evidence="2">Uncharacterized protein</fullName>
    </submittedName>
</protein>
<accession>A0A9Q0KNN6</accession>
<feature type="transmembrane region" description="Helical" evidence="1">
    <location>
        <begin position="350"/>
        <end position="378"/>
    </location>
</feature>
<name>A0A9Q0KNN6_9MAGN</name>
<sequence length="379" mass="42131">MAQGSYAIFSSTPISWTKGVKLKPFVALRLGGRSDGCTSLKRRLHLSIGSPRVLGPVRRPLKILAFKGSAQNDESGSRSRGYKLPKDSVKLSYVPHEGEETATESPDVQKVYTSEGDGTAAGSVAIQKLFEKWLMMLRTQSSSLTTNGILGEGPSESKISKHQSEGQKQEAVKILKAACCYFLGLDATIKIPLLIFIPLYLAVNIVYGPEVSRELRPLWIIGPLIVALYVKMVRGLCALYVFTFKQTMSVAKNLPTYYVLAYNYLANGKLKEDLRAHFWQPVLDIKNRDYKALSKRRLKEFEHWAAEKYLDYTGVVKISIGDRKKQSLHTRWYQAVLQVESLTLWCSGHIVHFVSIAGLAVVSLSVGLKLAGLGGFWIS</sequence>
<organism evidence="2 3">
    <name type="scientific">Protea cynaroides</name>
    <dbReference type="NCBI Taxonomy" id="273540"/>
    <lineage>
        <taxon>Eukaryota</taxon>
        <taxon>Viridiplantae</taxon>
        <taxon>Streptophyta</taxon>
        <taxon>Embryophyta</taxon>
        <taxon>Tracheophyta</taxon>
        <taxon>Spermatophyta</taxon>
        <taxon>Magnoliopsida</taxon>
        <taxon>Proteales</taxon>
        <taxon>Proteaceae</taxon>
        <taxon>Protea</taxon>
    </lineage>
</organism>
<evidence type="ECO:0000313" key="2">
    <source>
        <dbReference type="EMBL" id="KAJ4973928.1"/>
    </source>
</evidence>